<sequence>MICLECLDSSIMDVDECQPLYQDVQNFYKGLNMEVDKEIPLRLVDSGFLSKIILFSLCRIVAGLTLAHEMMHGWLRLNGFPYGKLDPYVSEGISVVMSYMWLENEMMSGTDSNVASPSLSSSSNPYIKGPRSQFERKLGEFWKCKMENKVCPIYGDGFRMGYAAVLKYGLKSVLEHMKSEGNFPR</sequence>
<name>A0AAP0B4Y8_9ASPA</name>
<dbReference type="PANTHER" id="PTHR24209:SF25">
    <property type="entry name" value="PROTEIN DA1-RELATED 1"/>
    <property type="match status" value="1"/>
</dbReference>
<proteinExistence type="predicted"/>
<organism evidence="2 3">
    <name type="scientific">Platanthera zijinensis</name>
    <dbReference type="NCBI Taxonomy" id="2320716"/>
    <lineage>
        <taxon>Eukaryota</taxon>
        <taxon>Viridiplantae</taxon>
        <taxon>Streptophyta</taxon>
        <taxon>Embryophyta</taxon>
        <taxon>Tracheophyta</taxon>
        <taxon>Spermatophyta</taxon>
        <taxon>Magnoliopsida</taxon>
        <taxon>Liliopsida</taxon>
        <taxon>Asparagales</taxon>
        <taxon>Orchidaceae</taxon>
        <taxon>Orchidoideae</taxon>
        <taxon>Orchideae</taxon>
        <taxon>Orchidinae</taxon>
        <taxon>Platanthera</taxon>
    </lineage>
</organism>
<feature type="domain" description="Protein DA1-like" evidence="1">
    <location>
        <begin position="52"/>
        <end position="178"/>
    </location>
</feature>
<dbReference type="Proteomes" id="UP001418222">
    <property type="component" value="Unassembled WGS sequence"/>
</dbReference>
<protein>
    <submittedName>
        <fullName evidence="2">Protein DA1</fullName>
    </submittedName>
</protein>
<evidence type="ECO:0000313" key="2">
    <source>
        <dbReference type="EMBL" id="KAK8928170.1"/>
    </source>
</evidence>
<dbReference type="InterPro" id="IPR045218">
    <property type="entry name" value="DA1-like"/>
</dbReference>
<accession>A0AAP0B4Y8</accession>
<dbReference type="EMBL" id="JBBWWQ010000015">
    <property type="protein sequence ID" value="KAK8928170.1"/>
    <property type="molecule type" value="Genomic_DNA"/>
</dbReference>
<evidence type="ECO:0000313" key="3">
    <source>
        <dbReference type="Proteomes" id="UP001418222"/>
    </source>
</evidence>
<comment type="caution">
    <text evidence="2">The sequence shown here is derived from an EMBL/GenBank/DDBJ whole genome shotgun (WGS) entry which is preliminary data.</text>
</comment>
<dbReference type="InterPro" id="IPR022087">
    <property type="entry name" value="DA1-like_dom"/>
</dbReference>
<gene>
    <name evidence="2" type="primary">DA1</name>
    <name evidence="2" type="ORF">KSP39_PZI017450</name>
</gene>
<dbReference type="AlphaFoldDB" id="A0AAP0B4Y8"/>
<evidence type="ECO:0000259" key="1">
    <source>
        <dbReference type="Pfam" id="PF12315"/>
    </source>
</evidence>
<keyword evidence="3" id="KW-1185">Reference proteome</keyword>
<reference evidence="2 3" key="1">
    <citation type="journal article" date="2022" name="Nat. Plants">
        <title>Genomes of leafy and leafless Platanthera orchids illuminate the evolution of mycoheterotrophy.</title>
        <authorList>
            <person name="Li M.H."/>
            <person name="Liu K.W."/>
            <person name="Li Z."/>
            <person name="Lu H.C."/>
            <person name="Ye Q.L."/>
            <person name="Zhang D."/>
            <person name="Wang J.Y."/>
            <person name="Li Y.F."/>
            <person name="Zhong Z.M."/>
            <person name="Liu X."/>
            <person name="Yu X."/>
            <person name="Liu D.K."/>
            <person name="Tu X.D."/>
            <person name="Liu B."/>
            <person name="Hao Y."/>
            <person name="Liao X.Y."/>
            <person name="Jiang Y.T."/>
            <person name="Sun W.H."/>
            <person name="Chen J."/>
            <person name="Chen Y.Q."/>
            <person name="Ai Y."/>
            <person name="Zhai J.W."/>
            <person name="Wu S.S."/>
            <person name="Zhou Z."/>
            <person name="Hsiao Y.Y."/>
            <person name="Wu W.L."/>
            <person name="Chen Y.Y."/>
            <person name="Lin Y.F."/>
            <person name="Hsu J.L."/>
            <person name="Li C.Y."/>
            <person name="Wang Z.W."/>
            <person name="Zhao X."/>
            <person name="Zhong W.Y."/>
            <person name="Ma X.K."/>
            <person name="Ma L."/>
            <person name="Huang J."/>
            <person name="Chen G.Z."/>
            <person name="Huang M.Z."/>
            <person name="Huang L."/>
            <person name="Peng D.H."/>
            <person name="Luo Y.B."/>
            <person name="Zou S.Q."/>
            <person name="Chen S.P."/>
            <person name="Lan S."/>
            <person name="Tsai W.C."/>
            <person name="Van de Peer Y."/>
            <person name="Liu Z.J."/>
        </authorList>
    </citation>
    <scope>NUCLEOTIDE SEQUENCE [LARGE SCALE GENOMIC DNA]</scope>
    <source>
        <strain evidence="2">Lor287</strain>
    </source>
</reference>
<dbReference type="Pfam" id="PF12315">
    <property type="entry name" value="DA1-like"/>
    <property type="match status" value="1"/>
</dbReference>
<dbReference type="GO" id="GO:0043130">
    <property type="term" value="F:ubiquitin binding"/>
    <property type="evidence" value="ECO:0007669"/>
    <property type="project" value="TreeGrafter"/>
</dbReference>
<dbReference type="PANTHER" id="PTHR24209">
    <property type="entry name" value="PROTEIN DA1-RELATED 2"/>
    <property type="match status" value="1"/>
</dbReference>